<protein>
    <submittedName>
        <fullName evidence="1">Four helix bundle protein</fullName>
    </submittedName>
</protein>
<dbReference type="OrthoDB" id="285993at2"/>
<reference evidence="1 2" key="1">
    <citation type="journal article" date="2018" name="Mar. Genomics">
        <title>Complete genome sequence of Marinifilaceae bacterium strain SPP2, isolated from the Antarctic marine sediment.</title>
        <authorList>
            <person name="Watanabe M."/>
            <person name="Kojima H."/>
            <person name="Fukui M."/>
        </authorList>
    </citation>
    <scope>NUCLEOTIDE SEQUENCE [LARGE SCALE GENOMIC DNA]</scope>
    <source>
        <strain evidence="1 2">SPP2</strain>
    </source>
</reference>
<evidence type="ECO:0000313" key="1">
    <source>
        <dbReference type="EMBL" id="BAX80171.1"/>
    </source>
</evidence>
<gene>
    <name evidence="1" type="ORF">ALGA_1797</name>
</gene>
<dbReference type="Gene3D" id="1.20.1440.60">
    <property type="entry name" value="23S rRNA-intervening sequence"/>
    <property type="match status" value="1"/>
</dbReference>
<dbReference type="Pfam" id="PF05635">
    <property type="entry name" value="23S_rRNA_IVP"/>
    <property type="match status" value="1"/>
</dbReference>
<keyword evidence="2" id="KW-1185">Reference proteome</keyword>
<dbReference type="PANTHER" id="PTHR38471">
    <property type="entry name" value="FOUR HELIX BUNDLE PROTEIN"/>
    <property type="match status" value="1"/>
</dbReference>
<dbReference type="EMBL" id="AP018042">
    <property type="protein sequence ID" value="BAX80171.1"/>
    <property type="molecule type" value="Genomic_DNA"/>
</dbReference>
<organism evidence="1 2">
    <name type="scientific">Labilibaculum antarcticum</name>
    <dbReference type="NCBI Taxonomy" id="1717717"/>
    <lineage>
        <taxon>Bacteria</taxon>
        <taxon>Pseudomonadati</taxon>
        <taxon>Bacteroidota</taxon>
        <taxon>Bacteroidia</taxon>
        <taxon>Marinilabiliales</taxon>
        <taxon>Marinifilaceae</taxon>
        <taxon>Labilibaculum</taxon>
    </lineage>
</organism>
<dbReference type="AlphaFoldDB" id="A0A1Y1CLP1"/>
<evidence type="ECO:0000313" key="2">
    <source>
        <dbReference type="Proteomes" id="UP000218267"/>
    </source>
</evidence>
<dbReference type="InterPro" id="IPR036583">
    <property type="entry name" value="23S_rRNA_IVS_sf"/>
</dbReference>
<accession>A0A1Y1CLP1</accession>
<dbReference type="PANTHER" id="PTHR38471:SF2">
    <property type="entry name" value="FOUR HELIX BUNDLE PROTEIN"/>
    <property type="match status" value="1"/>
</dbReference>
<name>A0A1Y1CLP1_9BACT</name>
<dbReference type="KEGG" id="mbas:ALGA_1797"/>
<dbReference type="RefSeq" id="WP_096429039.1">
    <property type="nucleotide sequence ID" value="NZ_AP018042.1"/>
</dbReference>
<reference evidence="2" key="2">
    <citation type="journal article" date="2020" name="Antonie Van Leeuwenhoek">
        <title>Labilibaculum antarcticum sp. nov., a novel facultative anaerobic, psychrotorelant bacterium isolated from marine sediment of Antarctica.</title>
        <authorList>
            <person name="Watanabe M."/>
            <person name="Kojima H."/>
            <person name="Fukui M."/>
        </authorList>
    </citation>
    <scope>NUCLEOTIDE SEQUENCE [LARGE SCALE GENOMIC DNA]</scope>
    <source>
        <strain evidence="2">SPP2</strain>
    </source>
</reference>
<dbReference type="SUPFAM" id="SSF158446">
    <property type="entry name" value="IVS-encoded protein-like"/>
    <property type="match status" value="1"/>
</dbReference>
<dbReference type="InterPro" id="IPR012657">
    <property type="entry name" value="23S_rRNA-intervening_sequence"/>
</dbReference>
<dbReference type="NCBIfam" id="TIGR02436">
    <property type="entry name" value="four helix bundle protein"/>
    <property type="match status" value="1"/>
</dbReference>
<dbReference type="PIRSF" id="PIRSF035652">
    <property type="entry name" value="CHP02436"/>
    <property type="match status" value="1"/>
</dbReference>
<sequence>MKPNPVNDKSYQFSVRIINLYKFLKSNKHEYVLSKQILRCGTSVGANIEEALGGISKKDFIAKLHISFKEARETHYWLRLLKDTEYIDDKMFESLILDCEEILKLLSKIIETSKSNLSQDK</sequence>
<dbReference type="Proteomes" id="UP000218267">
    <property type="component" value="Chromosome"/>
</dbReference>
<proteinExistence type="predicted"/>